<evidence type="ECO:0000256" key="4">
    <source>
        <dbReference type="ARBA" id="ARBA00047303"/>
    </source>
</evidence>
<evidence type="ECO:0000256" key="1">
    <source>
        <dbReference type="ARBA" id="ARBA00026139"/>
    </source>
</evidence>
<dbReference type="PANTHER" id="PTHR31399:SF0">
    <property type="entry name" value="DNA-DIRECTED PRIMASE_POLYMERASE PROTEIN"/>
    <property type="match status" value="1"/>
</dbReference>
<proteinExistence type="predicted"/>
<gene>
    <name evidence="6" type="ORF">Agub_g14928</name>
</gene>
<comment type="catalytic activity">
    <reaction evidence="4">
        <text>DNA(n) + a 2'-deoxyribonucleoside 5'-triphosphate = DNA(n+1) + diphosphate</text>
        <dbReference type="Rhea" id="RHEA:22508"/>
        <dbReference type="Rhea" id="RHEA-COMP:17339"/>
        <dbReference type="Rhea" id="RHEA-COMP:17340"/>
        <dbReference type="ChEBI" id="CHEBI:33019"/>
        <dbReference type="ChEBI" id="CHEBI:61560"/>
        <dbReference type="ChEBI" id="CHEBI:173112"/>
        <dbReference type="EC" id="2.7.7.7"/>
    </reaction>
    <physiologicalReaction direction="left-to-right" evidence="4">
        <dbReference type="Rhea" id="RHEA:22509"/>
    </physiologicalReaction>
</comment>
<feature type="non-terminal residue" evidence="6">
    <location>
        <position position="1"/>
    </location>
</feature>
<feature type="region of interest" description="Disordered" evidence="5">
    <location>
        <begin position="96"/>
        <end position="160"/>
    </location>
</feature>
<keyword evidence="7" id="KW-1185">Reference proteome</keyword>
<organism evidence="6 7">
    <name type="scientific">Astrephomene gubernaculifera</name>
    <dbReference type="NCBI Taxonomy" id="47775"/>
    <lineage>
        <taxon>Eukaryota</taxon>
        <taxon>Viridiplantae</taxon>
        <taxon>Chlorophyta</taxon>
        <taxon>core chlorophytes</taxon>
        <taxon>Chlorophyceae</taxon>
        <taxon>CS clade</taxon>
        <taxon>Chlamydomonadales</taxon>
        <taxon>Astrephomenaceae</taxon>
        <taxon>Astrephomene</taxon>
    </lineage>
</organism>
<dbReference type="PANTHER" id="PTHR31399">
    <property type="entry name" value="DNA-DIRECTED PRIMASE / POLYMERASE PROTEIN"/>
    <property type="match status" value="1"/>
</dbReference>
<evidence type="ECO:0000313" key="7">
    <source>
        <dbReference type="Proteomes" id="UP001054857"/>
    </source>
</evidence>
<evidence type="ECO:0000256" key="5">
    <source>
        <dbReference type="SAM" id="MobiDB-lite"/>
    </source>
</evidence>
<dbReference type="GO" id="GO:0009411">
    <property type="term" value="P:response to UV"/>
    <property type="evidence" value="ECO:0007669"/>
    <property type="project" value="TreeGrafter"/>
</dbReference>
<dbReference type="Proteomes" id="UP001054857">
    <property type="component" value="Unassembled WGS sequence"/>
</dbReference>
<dbReference type="GO" id="GO:0005759">
    <property type="term" value="C:mitochondrial matrix"/>
    <property type="evidence" value="ECO:0007669"/>
    <property type="project" value="TreeGrafter"/>
</dbReference>
<comment type="caution">
    <text evidence="6">The sequence shown here is derived from an EMBL/GenBank/DDBJ whole genome shotgun (WGS) entry which is preliminary data.</text>
</comment>
<sequence length="202" mass="21302">TALQRLALAAVPFVEAVATDRAGGAEAQVRSIAYCGEGASVSYGMIGPGSHYCDRIGRRHRSNHVFFLLDFLRGRYCQKCYDPECAGWRSEYTAMPPETWQHPHPQQQQQRQQHPSPLQTLHQHPQQQQQQPLLLRNPSPAGGDGTGYSNSSSSGGSGGGGGMCGTGDLGWSGEGGGGVAYGGGGYGRCSGSVPAGSPVLLW</sequence>
<feature type="non-terminal residue" evidence="6">
    <location>
        <position position="202"/>
    </location>
</feature>
<dbReference type="GO" id="GO:0031297">
    <property type="term" value="P:replication fork processing"/>
    <property type="evidence" value="ECO:0007669"/>
    <property type="project" value="TreeGrafter"/>
</dbReference>
<dbReference type="GO" id="GO:0006264">
    <property type="term" value="P:mitochondrial DNA replication"/>
    <property type="evidence" value="ECO:0007669"/>
    <property type="project" value="TreeGrafter"/>
</dbReference>
<dbReference type="GO" id="GO:0042276">
    <property type="term" value="P:error-prone translesion synthesis"/>
    <property type="evidence" value="ECO:0007669"/>
    <property type="project" value="InterPro"/>
</dbReference>
<evidence type="ECO:0000256" key="3">
    <source>
        <dbReference type="ARBA" id="ARBA00044768"/>
    </source>
</evidence>
<name>A0AAD3HSN1_9CHLO</name>
<protein>
    <recommendedName>
        <fullName evidence="1">DNA-directed primase/polymerase protein</fullName>
        <ecNumber evidence="3">2.7.7.102</ecNumber>
    </recommendedName>
</protein>
<accession>A0AAD3HSN1</accession>
<dbReference type="Pfam" id="PF03121">
    <property type="entry name" value="Herpes_UL52"/>
    <property type="match status" value="1"/>
</dbReference>
<evidence type="ECO:0000256" key="2">
    <source>
        <dbReference type="ARBA" id="ARBA00044677"/>
    </source>
</evidence>
<dbReference type="GO" id="GO:0003887">
    <property type="term" value="F:DNA-directed DNA polymerase activity"/>
    <property type="evidence" value="ECO:0007669"/>
    <property type="project" value="UniProtKB-EC"/>
</dbReference>
<dbReference type="InterPro" id="IPR044917">
    <property type="entry name" value="PRIMPOL"/>
</dbReference>
<dbReference type="GO" id="GO:0005634">
    <property type="term" value="C:nucleus"/>
    <property type="evidence" value="ECO:0007669"/>
    <property type="project" value="TreeGrafter"/>
</dbReference>
<dbReference type="AlphaFoldDB" id="A0AAD3HSN1"/>
<feature type="compositionally biased region" description="Low complexity" evidence="5">
    <location>
        <begin position="102"/>
        <end position="135"/>
    </location>
</feature>
<dbReference type="EMBL" id="BMAR01000062">
    <property type="protein sequence ID" value="GFR52369.1"/>
    <property type="molecule type" value="Genomic_DNA"/>
</dbReference>
<dbReference type="EC" id="2.7.7.102" evidence="3"/>
<comment type="catalytic activity">
    <reaction evidence="2">
        <text>ssDNA + n NTP = ssDNA/pppN(pN)n-1 hybrid + (n-1) diphosphate.</text>
        <dbReference type="EC" id="2.7.7.102"/>
    </reaction>
</comment>
<dbReference type="GO" id="GO:0003682">
    <property type="term" value="F:chromatin binding"/>
    <property type="evidence" value="ECO:0007669"/>
    <property type="project" value="TreeGrafter"/>
</dbReference>
<reference evidence="6 7" key="1">
    <citation type="journal article" date="2021" name="Sci. Rep.">
        <title>Genome sequencing of the multicellular alga Astrephomene provides insights into convergent evolution of germ-soma differentiation.</title>
        <authorList>
            <person name="Yamashita S."/>
            <person name="Yamamoto K."/>
            <person name="Matsuzaki R."/>
            <person name="Suzuki S."/>
            <person name="Yamaguchi H."/>
            <person name="Hirooka S."/>
            <person name="Minakuchi Y."/>
            <person name="Miyagishima S."/>
            <person name="Kawachi M."/>
            <person name="Toyoda A."/>
            <person name="Nozaki H."/>
        </authorList>
    </citation>
    <scope>NUCLEOTIDE SEQUENCE [LARGE SCALE GENOMIC DNA]</scope>
    <source>
        <strain evidence="6 7">NIES-4017</strain>
    </source>
</reference>
<evidence type="ECO:0000313" key="6">
    <source>
        <dbReference type="EMBL" id="GFR52369.1"/>
    </source>
</evidence>